<protein>
    <submittedName>
        <fullName evidence="1">Uncharacterized protein</fullName>
    </submittedName>
</protein>
<organism evidence="1">
    <name type="scientific">Aphanomyces invadans</name>
    <dbReference type="NCBI Taxonomy" id="157072"/>
    <lineage>
        <taxon>Eukaryota</taxon>
        <taxon>Sar</taxon>
        <taxon>Stramenopiles</taxon>
        <taxon>Oomycota</taxon>
        <taxon>Saprolegniomycetes</taxon>
        <taxon>Saprolegniales</taxon>
        <taxon>Verrucalvaceae</taxon>
        <taxon>Aphanomyces</taxon>
    </lineage>
</organism>
<dbReference type="RefSeq" id="XP_008873616.1">
    <property type="nucleotide sequence ID" value="XM_008875394.1"/>
</dbReference>
<accession>A0A024TV52</accession>
<dbReference type="VEuPathDB" id="FungiDB:H310_09345"/>
<evidence type="ECO:0000313" key="1">
    <source>
        <dbReference type="EMBL" id="ETV98055.1"/>
    </source>
</evidence>
<name>A0A024TV52_9STRA</name>
<dbReference type="eggNOG" id="ENOG502SQVU">
    <property type="taxonomic scope" value="Eukaryota"/>
</dbReference>
<proteinExistence type="predicted"/>
<dbReference type="GeneID" id="20086395"/>
<gene>
    <name evidence="1" type="ORF">H310_09345</name>
</gene>
<reference evidence="1" key="1">
    <citation type="submission" date="2013-12" db="EMBL/GenBank/DDBJ databases">
        <title>The Genome Sequence of Aphanomyces invadans NJM9701.</title>
        <authorList>
            <consortium name="The Broad Institute Genomics Platform"/>
            <person name="Russ C."/>
            <person name="Tyler B."/>
            <person name="van West P."/>
            <person name="Dieguez-Uribeondo J."/>
            <person name="Young S.K."/>
            <person name="Zeng Q."/>
            <person name="Gargeya S."/>
            <person name="Fitzgerald M."/>
            <person name="Abouelleil A."/>
            <person name="Alvarado L."/>
            <person name="Chapman S.B."/>
            <person name="Gainer-Dewar J."/>
            <person name="Goldberg J."/>
            <person name="Griggs A."/>
            <person name="Gujja S."/>
            <person name="Hansen M."/>
            <person name="Howarth C."/>
            <person name="Imamovic A."/>
            <person name="Ireland A."/>
            <person name="Larimer J."/>
            <person name="McCowan C."/>
            <person name="Murphy C."/>
            <person name="Pearson M."/>
            <person name="Poon T.W."/>
            <person name="Priest M."/>
            <person name="Roberts A."/>
            <person name="Saif S."/>
            <person name="Shea T."/>
            <person name="Sykes S."/>
            <person name="Wortman J."/>
            <person name="Nusbaum C."/>
            <person name="Birren B."/>
        </authorList>
    </citation>
    <scope>NUCLEOTIDE SEQUENCE [LARGE SCALE GENOMIC DNA]</scope>
    <source>
        <strain evidence="1">NJM9701</strain>
    </source>
</reference>
<dbReference type="AlphaFoldDB" id="A0A024TV52"/>
<sequence length="141" mass="16387">MNQWLVKARGETIVLIIYEYGTAVPTQQHLEEFVAMCIGPENTDRAGAIAEQSLRDVVEKLQQQWLPTFQAEAVVWRMWATHRTRNSSRITWDEAILQPPPMYIICSDQPTIVVTSKSWPLIHQRTQHLIMRTVQYRTVVV</sequence>
<dbReference type="EMBL" id="KI913971">
    <property type="protein sequence ID" value="ETV98055.1"/>
    <property type="molecule type" value="Genomic_DNA"/>
</dbReference>
<dbReference type="OrthoDB" id="2095295at2759"/>